<dbReference type="Proteomes" id="UP000198926">
    <property type="component" value="Unassembled WGS sequence"/>
</dbReference>
<organism evidence="2 3">
    <name type="scientific">Yoonia litorea</name>
    <dbReference type="NCBI Taxonomy" id="1123755"/>
    <lineage>
        <taxon>Bacteria</taxon>
        <taxon>Pseudomonadati</taxon>
        <taxon>Pseudomonadota</taxon>
        <taxon>Alphaproteobacteria</taxon>
        <taxon>Rhodobacterales</taxon>
        <taxon>Paracoccaceae</taxon>
        <taxon>Yoonia</taxon>
    </lineage>
</organism>
<feature type="transmembrane region" description="Helical" evidence="1">
    <location>
        <begin position="16"/>
        <end position="35"/>
    </location>
</feature>
<sequence>MSDTYNRETTGPSSPMIFGIVSLGVIVVIGLLVWITELPGGEYVGVEAAPTEVPPGENITLGEDDMSPAALADRQMDGGNVTEFSGPAITPEDTNQFVTTVPATESDE</sequence>
<accession>A0A1I6MTK3</accession>
<evidence type="ECO:0000313" key="3">
    <source>
        <dbReference type="Proteomes" id="UP000198926"/>
    </source>
</evidence>
<evidence type="ECO:0000256" key="1">
    <source>
        <dbReference type="SAM" id="Phobius"/>
    </source>
</evidence>
<name>A0A1I6MTK3_9RHOB</name>
<dbReference type="EMBL" id="FOZM01000002">
    <property type="protein sequence ID" value="SFS18967.1"/>
    <property type="molecule type" value="Genomic_DNA"/>
</dbReference>
<keyword evidence="1" id="KW-0812">Transmembrane</keyword>
<dbReference type="RefSeq" id="WP_090207914.1">
    <property type="nucleotide sequence ID" value="NZ_FOZM01000002.1"/>
</dbReference>
<protein>
    <submittedName>
        <fullName evidence="2">Uncharacterized protein</fullName>
    </submittedName>
</protein>
<proteinExistence type="predicted"/>
<keyword evidence="3" id="KW-1185">Reference proteome</keyword>
<dbReference type="AlphaFoldDB" id="A0A1I6MTK3"/>
<reference evidence="2 3" key="1">
    <citation type="submission" date="2016-10" db="EMBL/GenBank/DDBJ databases">
        <authorList>
            <person name="de Groot N.N."/>
        </authorList>
    </citation>
    <scope>NUCLEOTIDE SEQUENCE [LARGE SCALE GENOMIC DNA]</scope>
    <source>
        <strain evidence="2 3">DSM 29433</strain>
    </source>
</reference>
<keyword evidence="1" id="KW-1133">Transmembrane helix</keyword>
<evidence type="ECO:0000313" key="2">
    <source>
        <dbReference type="EMBL" id="SFS18967.1"/>
    </source>
</evidence>
<dbReference type="STRING" id="1123755.SAMN05444714_2066"/>
<keyword evidence="1" id="KW-0472">Membrane</keyword>
<gene>
    <name evidence="2" type="ORF">SAMN05444714_2066</name>
</gene>